<dbReference type="GO" id="GO:0005694">
    <property type="term" value="C:chromosome"/>
    <property type="evidence" value="ECO:0007669"/>
    <property type="project" value="TreeGrafter"/>
</dbReference>
<dbReference type="CDD" id="cd16398">
    <property type="entry name" value="KorB_N_like"/>
    <property type="match status" value="1"/>
</dbReference>
<organism evidence="4 5">
    <name type="scientific">Acinetobacter bereziniae</name>
    <name type="common">Acinetobacter genomosp. 10</name>
    <dbReference type="NCBI Taxonomy" id="106648"/>
    <lineage>
        <taxon>Bacteria</taxon>
        <taxon>Pseudomonadati</taxon>
        <taxon>Pseudomonadota</taxon>
        <taxon>Gammaproteobacteria</taxon>
        <taxon>Moraxellales</taxon>
        <taxon>Moraxellaceae</taxon>
        <taxon>Acinetobacter</taxon>
    </lineage>
</organism>
<dbReference type="InterPro" id="IPR050336">
    <property type="entry name" value="Chromosome_partition/occlusion"/>
</dbReference>
<dbReference type="EMBL" id="WNDP01000003">
    <property type="protein sequence ID" value="KAF1028129.1"/>
    <property type="molecule type" value="Genomic_DNA"/>
</dbReference>
<evidence type="ECO:0000256" key="2">
    <source>
        <dbReference type="SAM" id="MobiDB-lite"/>
    </source>
</evidence>
<dbReference type="SMART" id="SM00470">
    <property type="entry name" value="ParB"/>
    <property type="match status" value="1"/>
</dbReference>
<evidence type="ECO:0000313" key="4">
    <source>
        <dbReference type="EMBL" id="KAF1028129.1"/>
    </source>
</evidence>
<comment type="similarity">
    <text evidence="1">Belongs to the ParB family.</text>
</comment>
<dbReference type="InterPro" id="IPR003115">
    <property type="entry name" value="ParB_N"/>
</dbReference>
<comment type="caution">
    <text evidence="4">The sequence shown here is derived from an EMBL/GenBank/DDBJ whole genome shotgun (WGS) entry which is preliminary data.</text>
</comment>
<sequence length="336" mass="37692">MGGLESLDVIGLVAGETGTTKDSLVLPLDKINEDELNVRTIFNDLEIKELADSIEANGLKTPISVRKDLDNPGFYIVNNGARRRRAYLLLGRKDIPAFIDDNHDEVDQIIDNLHRVDLTPLEIAVKLDTLLKVENAPKKEELAQRLAKSKTWVSKHLSLLKMPEPVKFLYELGRVTSLDALYLLTSKWSKHGTELAKWLEQYKTKDEIISQITVQNFINTLENKNKDKDKPKPAANETSSVSDPIASHGNESDSSGEDQDSSSEAHTEATTAVNNDDQPSSDEFTLTPSENKTTDGLLFVNLSVVADDETKEIFERDLKDWISIMESQYQLKVERI</sequence>
<dbReference type="Pfam" id="PF08535">
    <property type="entry name" value="KorB"/>
    <property type="match status" value="1"/>
</dbReference>
<protein>
    <submittedName>
        <fullName evidence="4">Transcriptional repressor protein KorB</fullName>
    </submittedName>
</protein>
<dbReference type="GO" id="GO:0003677">
    <property type="term" value="F:DNA binding"/>
    <property type="evidence" value="ECO:0007669"/>
    <property type="project" value="InterPro"/>
</dbReference>
<evidence type="ECO:0000256" key="1">
    <source>
        <dbReference type="ARBA" id="ARBA00006295"/>
    </source>
</evidence>
<accession>A0A833PKU2</accession>
<dbReference type="PANTHER" id="PTHR33375">
    <property type="entry name" value="CHROMOSOME-PARTITIONING PROTEIN PARB-RELATED"/>
    <property type="match status" value="1"/>
</dbReference>
<dbReference type="Gene3D" id="1.10.10.730">
    <property type="entry name" value="KorB DNA-binding domain"/>
    <property type="match status" value="1"/>
</dbReference>
<dbReference type="AlphaFoldDB" id="A0A833PKU2"/>
<evidence type="ECO:0000313" key="5">
    <source>
        <dbReference type="Proteomes" id="UP000490535"/>
    </source>
</evidence>
<dbReference type="InterPro" id="IPR004437">
    <property type="entry name" value="ParB/RepB/Spo0J"/>
</dbReference>
<dbReference type="Proteomes" id="UP000490535">
    <property type="component" value="Unassembled WGS sequence"/>
</dbReference>
<gene>
    <name evidence="4" type="primary">korB</name>
    <name evidence="4" type="ORF">GAK29_00225</name>
</gene>
<dbReference type="SUPFAM" id="SSF110849">
    <property type="entry name" value="ParB/Sulfiredoxin"/>
    <property type="match status" value="1"/>
</dbReference>
<dbReference type="InterPro" id="IPR042075">
    <property type="entry name" value="KorB_DNA-db"/>
</dbReference>
<reference evidence="5" key="1">
    <citation type="journal article" date="2020" name="MBio">
        <title>Horizontal gene transfer to a defensive symbiont with a reduced genome amongst a multipartite beetle microbiome.</title>
        <authorList>
            <person name="Waterworth S.C."/>
            <person name="Florez L.V."/>
            <person name="Rees E.R."/>
            <person name="Hertweck C."/>
            <person name="Kaltenpoth M."/>
            <person name="Kwan J.C."/>
        </authorList>
    </citation>
    <scope>NUCLEOTIDE SEQUENCE [LARGE SCALE GENOMIC DNA]</scope>
</reference>
<proteinExistence type="inferred from homology"/>
<feature type="region of interest" description="Disordered" evidence="2">
    <location>
        <begin position="223"/>
        <end position="290"/>
    </location>
</feature>
<dbReference type="Pfam" id="PF02195">
    <property type="entry name" value="ParB_N"/>
    <property type="match status" value="1"/>
</dbReference>
<dbReference type="InterPro" id="IPR036086">
    <property type="entry name" value="ParB/Sulfiredoxin_sf"/>
</dbReference>
<dbReference type="GO" id="GO:0007059">
    <property type="term" value="P:chromosome segregation"/>
    <property type="evidence" value="ECO:0007669"/>
    <property type="project" value="TreeGrafter"/>
</dbReference>
<name>A0A833PKU2_ACIBZ</name>
<dbReference type="PANTHER" id="PTHR33375:SF1">
    <property type="entry name" value="CHROMOSOME-PARTITIONING PROTEIN PARB-RELATED"/>
    <property type="match status" value="1"/>
</dbReference>
<feature type="compositionally biased region" description="Basic and acidic residues" evidence="2">
    <location>
        <begin position="223"/>
        <end position="232"/>
    </location>
</feature>
<feature type="compositionally biased region" description="Polar residues" evidence="2">
    <location>
        <begin position="268"/>
        <end position="290"/>
    </location>
</feature>
<dbReference type="InterPro" id="IPR013741">
    <property type="entry name" value="KorB_domain"/>
</dbReference>
<dbReference type="NCBIfam" id="TIGR00180">
    <property type="entry name" value="parB_part"/>
    <property type="match status" value="1"/>
</dbReference>
<evidence type="ECO:0000259" key="3">
    <source>
        <dbReference type="SMART" id="SM00470"/>
    </source>
</evidence>
<dbReference type="Gene3D" id="3.90.1530.30">
    <property type="match status" value="1"/>
</dbReference>
<feature type="domain" description="ParB-like N-terminal" evidence="3">
    <location>
        <begin position="24"/>
        <end position="113"/>
    </location>
</feature>